<gene>
    <name evidence="3" type="ORF">SMSP2_01875</name>
</gene>
<dbReference type="InterPro" id="IPR000182">
    <property type="entry name" value="GNAT_dom"/>
</dbReference>
<dbReference type="InterPro" id="IPR016181">
    <property type="entry name" value="Acyl_CoA_acyltransferase"/>
</dbReference>
<reference evidence="4" key="1">
    <citation type="submission" date="2017-02" db="EMBL/GenBank/DDBJ databases">
        <title>Comparative genomics and description of representatives of a novel lineage of planctomycetes thriving in anoxic sediments.</title>
        <authorList>
            <person name="Spring S."/>
            <person name="Bunk B."/>
            <person name="Sproer C."/>
        </authorList>
    </citation>
    <scope>NUCLEOTIDE SEQUENCE [LARGE SCALE GENOMIC DNA]</scope>
    <source>
        <strain evidence="4">SM-Chi-D1</strain>
    </source>
</reference>
<dbReference type="GO" id="GO:0016747">
    <property type="term" value="F:acyltransferase activity, transferring groups other than amino-acyl groups"/>
    <property type="evidence" value="ECO:0007669"/>
    <property type="project" value="InterPro"/>
</dbReference>
<accession>A0A1Q2MFM8</accession>
<keyword evidence="1" id="KW-0812">Transmembrane</keyword>
<feature type="transmembrane region" description="Helical" evidence="1">
    <location>
        <begin position="12"/>
        <end position="39"/>
    </location>
</feature>
<keyword evidence="1" id="KW-0472">Membrane</keyword>
<keyword evidence="1" id="KW-1133">Transmembrane helix</keyword>
<evidence type="ECO:0000256" key="1">
    <source>
        <dbReference type="SAM" id="Phobius"/>
    </source>
</evidence>
<evidence type="ECO:0000313" key="3">
    <source>
        <dbReference type="EMBL" id="AQQ71501.1"/>
    </source>
</evidence>
<feature type="domain" description="N-acetyltransferase" evidence="2">
    <location>
        <begin position="1"/>
        <end position="198"/>
    </location>
</feature>
<dbReference type="SUPFAM" id="SSF55729">
    <property type="entry name" value="Acyl-CoA N-acyltransferases (Nat)"/>
    <property type="match status" value="1"/>
</dbReference>
<organism evidence="3 4">
    <name type="scientific">Limihaloglobus sulfuriphilus</name>
    <dbReference type="NCBI Taxonomy" id="1851148"/>
    <lineage>
        <taxon>Bacteria</taxon>
        <taxon>Pseudomonadati</taxon>
        <taxon>Planctomycetota</taxon>
        <taxon>Phycisphaerae</taxon>
        <taxon>Sedimentisphaerales</taxon>
        <taxon>Sedimentisphaeraceae</taxon>
        <taxon>Limihaloglobus</taxon>
    </lineage>
</organism>
<sequence length="199" mass="22254">MQIKIFDTFKAGIVAHLHISGISTGFISSLGVGFVTALYEAISEDQNSFCFVAQEDEQVLGFVAFSCNLGKLYKYVLKRKFFRFAPKIAFRMLNFTTFKKVVANLLYPSKMSKMDLPDAELLSIVVAPEGRGRGVASELTRAGFDECRRRGINRVKVLVAADNEPANRLYQKVGFKFHSQIESHGVLSNVYVVELGIRN</sequence>
<dbReference type="RefSeq" id="WP_146683668.1">
    <property type="nucleotide sequence ID" value="NZ_CP019646.1"/>
</dbReference>
<dbReference type="STRING" id="1851148.SMSP2_01875"/>
<name>A0A1Q2MFM8_9BACT</name>
<dbReference type="PANTHER" id="PTHR43072">
    <property type="entry name" value="N-ACETYLTRANSFERASE"/>
    <property type="match status" value="1"/>
</dbReference>
<dbReference type="AlphaFoldDB" id="A0A1Q2MFM8"/>
<keyword evidence="3" id="KW-0808">Transferase</keyword>
<dbReference type="KEGG" id="pbas:SMSP2_01875"/>
<dbReference type="EMBL" id="CP019646">
    <property type="protein sequence ID" value="AQQ71501.1"/>
    <property type="molecule type" value="Genomic_DNA"/>
</dbReference>
<dbReference type="Proteomes" id="UP000188181">
    <property type="component" value="Chromosome"/>
</dbReference>
<proteinExistence type="predicted"/>
<evidence type="ECO:0000313" key="4">
    <source>
        <dbReference type="Proteomes" id="UP000188181"/>
    </source>
</evidence>
<protein>
    <submittedName>
        <fullName evidence="3">Putative acetyltransferase</fullName>
    </submittedName>
</protein>
<dbReference type="Gene3D" id="3.40.630.30">
    <property type="match status" value="1"/>
</dbReference>
<dbReference type="OrthoDB" id="241885at2"/>
<dbReference type="PROSITE" id="PS51186">
    <property type="entry name" value="GNAT"/>
    <property type="match status" value="1"/>
</dbReference>
<dbReference type="Pfam" id="PF00583">
    <property type="entry name" value="Acetyltransf_1"/>
    <property type="match status" value="1"/>
</dbReference>
<dbReference type="CDD" id="cd04301">
    <property type="entry name" value="NAT_SF"/>
    <property type="match status" value="1"/>
</dbReference>
<evidence type="ECO:0000259" key="2">
    <source>
        <dbReference type="PROSITE" id="PS51186"/>
    </source>
</evidence>
<keyword evidence="4" id="KW-1185">Reference proteome</keyword>